<dbReference type="InterPro" id="IPR026954">
    <property type="entry name" value="PknH-like_Extracell"/>
</dbReference>
<dbReference type="Gene3D" id="3.40.1000.70">
    <property type="entry name" value="PknH-like extracellular domain"/>
    <property type="match status" value="1"/>
</dbReference>
<sequence length="244" mass="25476">MKQPRPALAWILASLILAAAAAVAAHAICSTTSTTAGRPVKAPPPAVELALPDSSQLSQALAGLPVNNHEAINVGGIDVLRVDDNASSPSRCAGITHAGYLPSFQGAPVRTASRSLWESPPGHDDSISIVISVVELDSALDATTWYTKTAARWAACAHTEVTERYSNTAFIQKVSAVGDSGNKLTTDLTVTTEDGLVTPKTNHRALMLKSRFIVDVEGLATKDSSSAAKLDATKIADLTADRLP</sequence>
<organism evidence="3 4">
    <name type="scientific">Mycobacterium paraterrae</name>
    <dbReference type="NCBI Taxonomy" id="577492"/>
    <lineage>
        <taxon>Bacteria</taxon>
        <taxon>Bacillati</taxon>
        <taxon>Actinomycetota</taxon>
        <taxon>Actinomycetes</taxon>
        <taxon>Mycobacteriales</taxon>
        <taxon>Mycobacteriaceae</taxon>
        <taxon>Mycobacterium</taxon>
    </lineage>
</organism>
<evidence type="ECO:0000259" key="2">
    <source>
        <dbReference type="Pfam" id="PF14032"/>
    </source>
</evidence>
<dbReference type="EMBL" id="CP092488">
    <property type="protein sequence ID" value="UMB70977.1"/>
    <property type="molecule type" value="Genomic_DNA"/>
</dbReference>
<keyword evidence="4" id="KW-1185">Reference proteome</keyword>
<evidence type="ECO:0000313" key="4">
    <source>
        <dbReference type="Proteomes" id="UP001055336"/>
    </source>
</evidence>
<dbReference type="InterPro" id="IPR038232">
    <property type="entry name" value="PknH-like_Extracell_sf"/>
</dbReference>
<gene>
    <name evidence="3" type="ORF">MKK62_06765</name>
</gene>
<dbReference type="Pfam" id="PF14032">
    <property type="entry name" value="PknH_C"/>
    <property type="match status" value="1"/>
</dbReference>
<proteinExistence type="predicted"/>
<evidence type="ECO:0000256" key="1">
    <source>
        <dbReference type="SAM" id="SignalP"/>
    </source>
</evidence>
<feature type="domain" description="PknH-like extracellular" evidence="2">
    <location>
        <begin position="44"/>
        <end position="236"/>
    </location>
</feature>
<dbReference type="RefSeq" id="WP_240262731.1">
    <property type="nucleotide sequence ID" value="NZ_CP092488.2"/>
</dbReference>
<reference evidence="3" key="1">
    <citation type="submission" date="2022-08" db="EMBL/GenBank/DDBJ databases">
        <title>Whole genome sequencing of non-tuberculosis mycobacteria type-strains.</title>
        <authorList>
            <person name="Igarashi Y."/>
            <person name="Osugi A."/>
            <person name="Mitarai S."/>
        </authorList>
    </citation>
    <scope>NUCLEOTIDE SEQUENCE</scope>
    <source>
        <strain evidence="3">DSM 45127</strain>
    </source>
</reference>
<feature type="chain" id="PRO_5047114846" evidence="1">
    <location>
        <begin position="28"/>
        <end position="244"/>
    </location>
</feature>
<evidence type="ECO:0000313" key="3">
    <source>
        <dbReference type="EMBL" id="UMB70977.1"/>
    </source>
</evidence>
<dbReference type="Proteomes" id="UP001055336">
    <property type="component" value="Chromosome"/>
</dbReference>
<protein>
    <submittedName>
        <fullName evidence="3">Sensor domain-containing protein</fullName>
    </submittedName>
</protein>
<keyword evidence="1" id="KW-0732">Signal</keyword>
<accession>A0ABY3VQU6</accession>
<feature type="signal peptide" evidence="1">
    <location>
        <begin position="1"/>
        <end position="27"/>
    </location>
</feature>
<name>A0ABY3VQU6_9MYCO</name>